<proteinExistence type="predicted"/>
<name>K6D3L2_9BACI</name>
<dbReference type="RefSeq" id="WP_007085628.1">
    <property type="nucleotide sequence ID" value="NZ_AJLS01000088.1"/>
</dbReference>
<keyword evidence="2" id="KW-1185">Reference proteome</keyword>
<organism evidence="1 2">
    <name type="scientific">Neobacillus bataviensis LMG 21833</name>
    <dbReference type="NCBI Taxonomy" id="1117379"/>
    <lineage>
        <taxon>Bacteria</taxon>
        <taxon>Bacillati</taxon>
        <taxon>Bacillota</taxon>
        <taxon>Bacilli</taxon>
        <taxon>Bacillales</taxon>
        <taxon>Bacillaceae</taxon>
        <taxon>Neobacillus</taxon>
    </lineage>
</organism>
<sequence>MNHHSFGVNIKKILSLVGCLVLLMILGACTSEENSNQSGYKAQYFEGKSDNWYVKMVSETESTRNYTISYIGEGNRPLSFRYEIYETSYFTEPGEGELKNQEEFDIYIKCSGSCYAVSNSIPVKIEWEGKEEEFVIRSKK</sequence>
<evidence type="ECO:0000313" key="1">
    <source>
        <dbReference type="EMBL" id="EKN67067.1"/>
    </source>
</evidence>
<accession>K6D3L2</accession>
<gene>
    <name evidence="1" type="ORF">BABA_13120</name>
</gene>
<dbReference type="OrthoDB" id="2874375at2"/>
<dbReference type="EMBL" id="AJLS01000088">
    <property type="protein sequence ID" value="EKN67067.1"/>
    <property type="molecule type" value="Genomic_DNA"/>
</dbReference>
<reference evidence="1 2" key="1">
    <citation type="journal article" date="2012" name="Front. Microbiol.">
        <title>Redundancy and modularity in membrane-associated dissimilatory nitrate reduction in Bacillus.</title>
        <authorList>
            <person name="Heylen K."/>
            <person name="Keltjens J."/>
        </authorList>
    </citation>
    <scope>NUCLEOTIDE SEQUENCE [LARGE SCALE GENOMIC DNA]</scope>
    <source>
        <strain evidence="2">LMG 21833T</strain>
    </source>
</reference>
<dbReference type="Proteomes" id="UP000006316">
    <property type="component" value="Unassembled WGS sequence"/>
</dbReference>
<dbReference type="PATRIC" id="fig|1117379.3.peg.2714"/>
<dbReference type="eggNOG" id="ENOG5030EPW">
    <property type="taxonomic scope" value="Bacteria"/>
</dbReference>
<comment type="caution">
    <text evidence="1">The sequence shown here is derived from an EMBL/GenBank/DDBJ whole genome shotgun (WGS) entry which is preliminary data.</text>
</comment>
<protein>
    <submittedName>
        <fullName evidence="1">Uncharacterized protein</fullName>
    </submittedName>
</protein>
<dbReference type="AlphaFoldDB" id="K6D3L2"/>
<evidence type="ECO:0000313" key="2">
    <source>
        <dbReference type="Proteomes" id="UP000006316"/>
    </source>
</evidence>